<feature type="domain" description="EF-hand" evidence="6">
    <location>
        <begin position="191"/>
        <end position="226"/>
    </location>
</feature>
<dbReference type="PROSITE" id="PS00018">
    <property type="entry name" value="EF_HAND_1"/>
    <property type="match status" value="1"/>
</dbReference>
<evidence type="ECO:0000256" key="4">
    <source>
        <dbReference type="ARBA" id="ARBA00022837"/>
    </source>
</evidence>
<dbReference type="Proteomes" id="UP001314229">
    <property type="component" value="Unassembled WGS sequence"/>
</dbReference>
<dbReference type="SMART" id="SM00054">
    <property type="entry name" value="EFh"/>
    <property type="match status" value="4"/>
</dbReference>
<protein>
    <submittedName>
        <fullName evidence="7">EF-hand calcium-binding domain-containing protein 6</fullName>
    </submittedName>
</protein>
<keyword evidence="1" id="KW-0597">Phosphoprotein</keyword>
<feature type="compositionally biased region" description="Basic and acidic residues" evidence="5">
    <location>
        <begin position="385"/>
        <end position="406"/>
    </location>
</feature>
<evidence type="ECO:0000259" key="6">
    <source>
        <dbReference type="PROSITE" id="PS50222"/>
    </source>
</evidence>
<feature type="region of interest" description="Disordered" evidence="5">
    <location>
        <begin position="1270"/>
        <end position="1334"/>
    </location>
</feature>
<dbReference type="EMBL" id="CAWUFR010000309">
    <property type="protein sequence ID" value="CAK6975637.1"/>
    <property type="molecule type" value="Genomic_DNA"/>
</dbReference>
<evidence type="ECO:0000256" key="5">
    <source>
        <dbReference type="SAM" id="MobiDB-lite"/>
    </source>
</evidence>
<evidence type="ECO:0000256" key="3">
    <source>
        <dbReference type="ARBA" id="ARBA00022737"/>
    </source>
</evidence>
<dbReference type="SUPFAM" id="SSF47473">
    <property type="entry name" value="EF-hand"/>
    <property type="match status" value="6"/>
</dbReference>
<dbReference type="PANTHER" id="PTHR20875">
    <property type="entry name" value="EF-HAND CALCIUM-BINDING DOMAIN-CONTAINING PROTEIN 6-RELATED"/>
    <property type="match status" value="1"/>
</dbReference>
<feature type="domain" description="EF-hand" evidence="6">
    <location>
        <begin position="1086"/>
        <end position="1121"/>
    </location>
</feature>
<keyword evidence="2" id="KW-0479">Metal-binding</keyword>
<evidence type="ECO:0000256" key="2">
    <source>
        <dbReference type="ARBA" id="ARBA00022723"/>
    </source>
</evidence>
<dbReference type="InterPro" id="IPR052603">
    <property type="entry name" value="EFCB6"/>
</dbReference>
<dbReference type="InterPro" id="IPR011992">
    <property type="entry name" value="EF-hand-dom_pair"/>
</dbReference>
<evidence type="ECO:0000313" key="8">
    <source>
        <dbReference type="Proteomes" id="UP001314229"/>
    </source>
</evidence>
<sequence>MLNTQTHTHKHTSVSPSMSKLLPLQPGLGQLDDGLRPNTVPSITHSSTGRQTGGRSWQTWIHTDRARPVTPHPGQQLTLGLVESLIRDRLPNIKSAFMALDHDGTGLVKKEEFRRALKSRLSVSQNQLDTLLDEVCKQSGATVDYMQFLRSFSRAPTAHRACSSLSVRRRPQNSSMSLSEIQKHLKDKIGGNLRTVIRVFRLFDYNRGGHIQQHEFRRILDSYLIQLTDKEFQRLWSHYSPNNKVTISYVLFLDKLGFGNSHNFNIAPVCTKLEVSGRQATPPEKVKQRPECIAPSVLPHRKLQTLFYDKMCVNSTPVWQALQAFDTTHSGLVKQDVLRAVLNSFIFPMNTHSFQKLTSQYGVKTTGPIRWKHFLGYFMSLGKEEADTDPHTDRTSEQPLQDKDNSDLQDFYPRLKEIFHQDEKDVGWISRADLQHLLKRPGGSQPRTPQPHLHNTQITELLNILDPEHLGVIQLTSLERLNPSIPSAPSPCNTPEPPDEETDPTSTETVQQKTPDERQTTQWADKVSVASASWRTVESLLLEKLCEHLSSVLAALKLCDPQCTGYVKQEDLKRVLNHYGFPISDTHFNKLCVSFSSSTPGSSSRFVSYIDMFRYLGAPLTDESTPSSCCYHTERSCTLPQSTLQSVRAQRGSQDTCSILDIVFKRMRSRLEQRHTRLIDRIQAIIYSCDGTLSEADIRKILEDNWIILDNENFNKFIELLGLIDGRIECPAFQRKYEEATARDGQQDSEGSGEKEEVVTLLTSAEQCLAAMKTRIKIIHEDNLTAFRLMDRKRKGVVDCHDFRVLYNSLGFFCQEGEYQRLLHLIGLQPGGNLNYTGFVCVVENKGKHGTQTATIQEQLHDLLACEARYKWADMSKVLCHCDTVGQGWIYKKSLRELLYTYSLPLTSNEFEQLWLRYDPEGKGSVAVCDFLERLGFNHDVGQGQILKETVAQKDASRPVVSDTTSPECIKQVLQDNYKELSDALIGLERRGDGTVMVEELLNLFHSCRCFIQREQLIHHLHRFKVSMTDNNRRISYMDLLSVFNHKAEKKNEPSPSTPEAIGQMESLNGLSPDTALVKMQELVTASAPNLFKAFSAFDQSSTGTVRALDFRQVLENFCARLSDKQFRHMLTRLELNSESCTVNWKDFLSKFQSQSPVMSERCLSRTRERPKTTSVVQSDTSGVTVVLQQIQEVVSGHLYELTKDVLDLDSSNSTTITKEHFRQLCTRHCPTLTNDQFECVWSQMAVKEQGKLQLREFLKRFGALGRTAHTEAQSPINSVPPPFPEPPETASTQYHYPNTAGATLHRSKSASQCSSQHRASAGRPGTGSLPGITERRLRGAVQRCWKDIHKNCSQKDPQQEGHISAVSFLEILQSLNINVSQVQFERLAVKLNIMNAGAVSYHNFLRHFLLNLRPAETRRTFDRCKLPLPVTPMIHGVLSKDCVEVMLRIYEAVRSSWTSIRRSFLTSDRTRTGNVSVQDFRKVLRQFSVSLSEEEFFHLSSYYDANTAGEICYNHFLWAFLH</sequence>
<feature type="compositionally biased region" description="Low complexity" evidence="5">
    <location>
        <begin position="21"/>
        <end position="32"/>
    </location>
</feature>
<feature type="compositionally biased region" description="Polar residues" evidence="5">
    <location>
        <begin position="1310"/>
        <end position="1319"/>
    </location>
</feature>
<feature type="region of interest" description="Disordered" evidence="5">
    <location>
        <begin position="385"/>
        <end position="407"/>
    </location>
</feature>
<feature type="domain" description="EF-hand" evidence="6">
    <location>
        <begin position="88"/>
        <end position="123"/>
    </location>
</feature>
<dbReference type="FunFam" id="1.10.238.10:FF:000121">
    <property type="entry name" value="EF-hand calcium-binding domain-containing protein 6"/>
    <property type="match status" value="1"/>
</dbReference>
<keyword evidence="4" id="KW-0106">Calcium</keyword>
<dbReference type="InterPro" id="IPR002048">
    <property type="entry name" value="EF_hand_dom"/>
</dbReference>
<feature type="compositionally biased region" description="Pro residues" evidence="5">
    <location>
        <begin position="1279"/>
        <end position="1288"/>
    </location>
</feature>
<comment type="caution">
    <text evidence="7">The sequence shown here is derived from an EMBL/GenBank/DDBJ whole genome shotgun (WGS) entry which is preliminary data.</text>
</comment>
<feature type="compositionally biased region" description="Polar residues" evidence="5">
    <location>
        <begin position="39"/>
        <end position="56"/>
    </location>
</feature>
<dbReference type="PROSITE" id="PS50222">
    <property type="entry name" value="EF_HAND_2"/>
    <property type="match status" value="4"/>
</dbReference>
<keyword evidence="8" id="KW-1185">Reference proteome</keyword>
<dbReference type="FunFam" id="1.10.238.10:FF:000179">
    <property type="entry name" value="EF-hand calcium-binding domain-containing protein 6"/>
    <property type="match status" value="1"/>
</dbReference>
<reference evidence="7 8" key="1">
    <citation type="submission" date="2024-01" db="EMBL/GenBank/DDBJ databases">
        <authorList>
            <person name="Alioto T."/>
            <person name="Alioto T."/>
            <person name="Gomez Garrido J."/>
        </authorList>
    </citation>
    <scope>NUCLEOTIDE SEQUENCE [LARGE SCALE GENOMIC DNA]</scope>
</reference>
<feature type="region of interest" description="Disordered" evidence="5">
    <location>
        <begin position="482"/>
        <end position="520"/>
    </location>
</feature>
<feature type="region of interest" description="Disordered" evidence="5">
    <location>
        <begin position="1"/>
        <end position="56"/>
    </location>
</feature>
<feature type="domain" description="EF-hand" evidence="6">
    <location>
        <begin position="786"/>
        <end position="813"/>
    </location>
</feature>
<feature type="compositionally biased region" description="Pro residues" evidence="5">
    <location>
        <begin position="486"/>
        <end position="496"/>
    </location>
</feature>
<dbReference type="InterPro" id="IPR015070">
    <property type="entry name" value="EF_hand_DJBP"/>
</dbReference>
<dbReference type="PANTHER" id="PTHR20875:SF2">
    <property type="entry name" value="EF-HAND CALCIUM-BINDING DOMAIN-CONTAINING PROTEIN 6"/>
    <property type="match status" value="1"/>
</dbReference>
<gene>
    <name evidence="7" type="ORF">FSCOSCO3_A027453</name>
</gene>
<dbReference type="GO" id="GO:0005654">
    <property type="term" value="C:nucleoplasm"/>
    <property type="evidence" value="ECO:0007669"/>
    <property type="project" value="TreeGrafter"/>
</dbReference>
<dbReference type="Pfam" id="PF08976">
    <property type="entry name" value="EF-hand_11"/>
    <property type="match status" value="3"/>
</dbReference>
<dbReference type="GO" id="GO:0005509">
    <property type="term" value="F:calcium ion binding"/>
    <property type="evidence" value="ECO:0007669"/>
    <property type="project" value="InterPro"/>
</dbReference>
<name>A0AAV1PUE1_SCOSC</name>
<dbReference type="InterPro" id="IPR018247">
    <property type="entry name" value="EF_Hand_1_Ca_BS"/>
</dbReference>
<keyword evidence="3" id="KW-0677">Repeat</keyword>
<accession>A0AAV1PUE1</accession>
<organism evidence="7 8">
    <name type="scientific">Scomber scombrus</name>
    <name type="common">Atlantic mackerel</name>
    <name type="synonym">Scomber vernalis</name>
    <dbReference type="NCBI Taxonomy" id="13677"/>
    <lineage>
        <taxon>Eukaryota</taxon>
        <taxon>Metazoa</taxon>
        <taxon>Chordata</taxon>
        <taxon>Craniata</taxon>
        <taxon>Vertebrata</taxon>
        <taxon>Euteleostomi</taxon>
        <taxon>Actinopterygii</taxon>
        <taxon>Neopterygii</taxon>
        <taxon>Teleostei</taxon>
        <taxon>Neoteleostei</taxon>
        <taxon>Acanthomorphata</taxon>
        <taxon>Pelagiaria</taxon>
        <taxon>Scombriformes</taxon>
        <taxon>Scombridae</taxon>
        <taxon>Scomber</taxon>
    </lineage>
</organism>
<proteinExistence type="predicted"/>
<evidence type="ECO:0000313" key="7">
    <source>
        <dbReference type="EMBL" id="CAK6975637.1"/>
    </source>
</evidence>
<dbReference type="Gene3D" id="1.10.238.10">
    <property type="entry name" value="EF-hand"/>
    <property type="match status" value="10"/>
</dbReference>
<evidence type="ECO:0000256" key="1">
    <source>
        <dbReference type="ARBA" id="ARBA00022553"/>
    </source>
</evidence>